<dbReference type="GO" id="GO:0052913">
    <property type="term" value="F:16S rRNA (guanine(966)-N(2))-methyltransferase activity"/>
    <property type="evidence" value="ECO:0007669"/>
    <property type="project" value="UniProtKB-EC"/>
</dbReference>
<accession>A0A4T9TAF7</accession>
<keyword evidence="4" id="KW-1185">Reference proteome</keyword>
<dbReference type="PROSITE" id="PS00092">
    <property type="entry name" value="N6_MTASE"/>
    <property type="match status" value="1"/>
</dbReference>
<dbReference type="Pfam" id="PF03602">
    <property type="entry name" value="Cons_hypoth95"/>
    <property type="match status" value="1"/>
</dbReference>
<reference evidence="3 4" key="1">
    <citation type="submission" date="2019-04" db="EMBL/GenBank/DDBJ databases">
        <title>Microbes associate with the intestines of laboratory mice.</title>
        <authorList>
            <person name="Navarre W."/>
            <person name="Wong E."/>
            <person name="Huang K.C."/>
            <person name="Tropini C."/>
            <person name="Ng K."/>
            <person name="Yu B."/>
        </authorList>
    </citation>
    <scope>NUCLEOTIDE SEQUENCE [LARGE SCALE GENOMIC DNA]</scope>
    <source>
        <strain evidence="3 4">NM48_B13</strain>
    </source>
</reference>
<protein>
    <submittedName>
        <fullName evidence="3">16S rRNA (Guanine(966)-N(2))-methyltransferase RsmD</fullName>
        <ecNumber evidence="3">2.1.1.171</ecNumber>
    </submittedName>
</protein>
<dbReference type="InterPro" id="IPR004398">
    <property type="entry name" value="RNA_MeTrfase_RsmD"/>
</dbReference>
<dbReference type="CDD" id="cd02440">
    <property type="entry name" value="AdoMet_MTases"/>
    <property type="match status" value="1"/>
</dbReference>
<dbReference type="InterPro" id="IPR002052">
    <property type="entry name" value="DNA_methylase_N6_adenine_CS"/>
</dbReference>
<organism evidence="3 4">
    <name type="scientific">Parvibacter caecicola</name>
    <dbReference type="NCBI Taxonomy" id="747645"/>
    <lineage>
        <taxon>Bacteria</taxon>
        <taxon>Bacillati</taxon>
        <taxon>Actinomycetota</taxon>
        <taxon>Coriobacteriia</taxon>
        <taxon>Coriobacteriales</taxon>
        <taxon>Coriobacteriaceae</taxon>
        <taxon>Parvibacter</taxon>
    </lineage>
</organism>
<evidence type="ECO:0000256" key="1">
    <source>
        <dbReference type="ARBA" id="ARBA00022603"/>
    </source>
</evidence>
<dbReference type="EC" id="2.1.1.171" evidence="3"/>
<comment type="caution">
    <text evidence="3">The sequence shown here is derived from an EMBL/GenBank/DDBJ whole genome shotgun (WGS) entry which is preliminary data.</text>
</comment>
<dbReference type="SUPFAM" id="SSF53335">
    <property type="entry name" value="S-adenosyl-L-methionine-dependent methyltransferases"/>
    <property type="match status" value="1"/>
</dbReference>
<dbReference type="GO" id="GO:0003676">
    <property type="term" value="F:nucleic acid binding"/>
    <property type="evidence" value="ECO:0007669"/>
    <property type="project" value="InterPro"/>
</dbReference>
<keyword evidence="1 3" id="KW-0489">Methyltransferase</keyword>
<evidence type="ECO:0000313" key="4">
    <source>
        <dbReference type="Proteomes" id="UP000309454"/>
    </source>
</evidence>
<proteinExistence type="predicted"/>
<dbReference type="Proteomes" id="UP000309454">
    <property type="component" value="Unassembled WGS sequence"/>
</dbReference>
<evidence type="ECO:0000256" key="2">
    <source>
        <dbReference type="ARBA" id="ARBA00022679"/>
    </source>
</evidence>
<dbReference type="PIRSF" id="PIRSF004553">
    <property type="entry name" value="CHP00095"/>
    <property type="match status" value="1"/>
</dbReference>
<name>A0A4T9TAF7_9ACTN</name>
<dbReference type="PANTHER" id="PTHR43542:SF1">
    <property type="entry name" value="METHYLTRANSFERASE"/>
    <property type="match status" value="1"/>
</dbReference>
<dbReference type="EMBL" id="SSTM01000001">
    <property type="protein sequence ID" value="TJW12352.1"/>
    <property type="molecule type" value="Genomic_DNA"/>
</dbReference>
<dbReference type="NCBIfam" id="TIGR00095">
    <property type="entry name" value="16S rRNA (guanine(966)-N(2))-methyltransferase RsmD"/>
    <property type="match status" value="1"/>
</dbReference>
<dbReference type="Gene3D" id="3.40.50.150">
    <property type="entry name" value="Vaccinia Virus protein VP39"/>
    <property type="match status" value="1"/>
</dbReference>
<gene>
    <name evidence="3" type="primary">rsmD</name>
    <name evidence="3" type="ORF">E5982_01765</name>
</gene>
<dbReference type="InterPro" id="IPR029063">
    <property type="entry name" value="SAM-dependent_MTases_sf"/>
</dbReference>
<dbReference type="RefSeq" id="WP_136845264.1">
    <property type="nucleotide sequence ID" value="NZ_SSTM01000001.1"/>
</dbReference>
<dbReference type="OrthoDB" id="9803017at2"/>
<sequence length="192" mass="20494">MRIIAGDHRGRRLAAPKGMATRPTTDRVRESLMSMVGSARGGFDGAVVLDAFAGSGALGLEAISRGAERCVFCEMDRNALSALTANIAALLLEGSARVARGDVLKRPPCSFGPFNLVFLDPPYALRPEAALALLEALRKAGALEDDVLVSYEHSTASDGPLDACLEGTAWQRVNRRHWKETSIDFLALASGR</sequence>
<keyword evidence="2 3" id="KW-0808">Transferase</keyword>
<evidence type="ECO:0000313" key="3">
    <source>
        <dbReference type="EMBL" id="TJW12352.1"/>
    </source>
</evidence>
<dbReference type="PANTHER" id="PTHR43542">
    <property type="entry name" value="METHYLTRANSFERASE"/>
    <property type="match status" value="1"/>
</dbReference>
<dbReference type="AlphaFoldDB" id="A0A4T9TAF7"/>